<protein>
    <submittedName>
        <fullName evidence="5">Chromo domain-containing protein</fullName>
    </submittedName>
</protein>
<dbReference type="CDD" id="cd00024">
    <property type="entry name" value="CD_CSD"/>
    <property type="match status" value="1"/>
</dbReference>
<evidence type="ECO:0000256" key="2">
    <source>
        <dbReference type="ARBA" id="ARBA00023242"/>
    </source>
</evidence>
<evidence type="ECO:0000256" key="1">
    <source>
        <dbReference type="ARBA" id="ARBA00004123"/>
    </source>
</evidence>
<dbReference type="Gene3D" id="2.40.50.40">
    <property type="match status" value="1"/>
</dbReference>
<dbReference type="Pfam" id="PF00385">
    <property type="entry name" value="Chromo"/>
    <property type="match status" value="1"/>
</dbReference>
<proteinExistence type="predicted"/>
<dbReference type="PANTHER" id="PTHR22812">
    <property type="entry name" value="CHROMOBOX PROTEIN"/>
    <property type="match status" value="1"/>
</dbReference>
<dbReference type="InterPro" id="IPR000953">
    <property type="entry name" value="Chromo/chromo_shadow_dom"/>
</dbReference>
<accession>A0A915DU30</accession>
<comment type="subcellular location">
    <subcellularLocation>
        <location evidence="1">Nucleus</location>
    </subcellularLocation>
</comment>
<dbReference type="InterPro" id="IPR023780">
    <property type="entry name" value="Chromo_domain"/>
</dbReference>
<dbReference type="InterPro" id="IPR023779">
    <property type="entry name" value="Chromodomain_CS"/>
</dbReference>
<dbReference type="PROSITE" id="PS50013">
    <property type="entry name" value="CHROMO_2"/>
    <property type="match status" value="1"/>
</dbReference>
<evidence type="ECO:0000313" key="5">
    <source>
        <dbReference type="WBParaSite" id="jg22831"/>
    </source>
</evidence>
<reference evidence="5" key="1">
    <citation type="submission" date="2022-11" db="UniProtKB">
        <authorList>
            <consortium name="WormBaseParasite"/>
        </authorList>
    </citation>
    <scope>IDENTIFICATION</scope>
</reference>
<dbReference type="WBParaSite" id="jg22831">
    <property type="protein sequence ID" value="jg22831"/>
    <property type="gene ID" value="jg22831"/>
</dbReference>
<dbReference type="Proteomes" id="UP000887574">
    <property type="component" value="Unplaced"/>
</dbReference>
<organism evidence="4 5">
    <name type="scientific">Ditylenchus dipsaci</name>
    <dbReference type="NCBI Taxonomy" id="166011"/>
    <lineage>
        <taxon>Eukaryota</taxon>
        <taxon>Metazoa</taxon>
        <taxon>Ecdysozoa</taxon>
        <taxon>Nematoda</taxon>
        <taxon>Chromadorea</taxon>
        <taxon>Rhabditida</taxon>
        <taxon>Tylenchina</taxon>
        <taxon>Tylenchomorpha</taxon>
        <taxon>Sphaerularioidea</taxon>
        <taxon>Anguinidae</taxon>
        <taxon>Anguininae</taxon>
        <taxon>Ditylenchus</taxon>
    </lineage>
</organism>
<dbReference type="GO" id="GO:0005634">
    <property type="term" value="C:nucleus"/>
    <property type="evidence" value="ECO:0007669"/>
    <property type="project" value="UniProtKB-SubCell"/>
</dbReference>
<evidence type="ECO:0000259" key="3">
    <source>
        <dbReference type="PROSITE" id="PS50013"/>
    </source>
</evidence>
<sequence>MIFPKTVLSDALPKPKEKFFTVEAIKAKRVSKKYGVEYLIKWKGYDNPEDITWESAEDCKCAQMIAQFEKDLKKAQLARRKNAKLCSRSITDSQSLIPAVTKPSPIKQENLESDLTEEVSTNVIQKVADMIQKSTENVSLDSRPNQPNPTDRRRSIKFLGDASPCQAVTENLYQVENGKQISAILHVTKGSTQTSLRAMVKYVDNQFEFVPTSVLCTYAPKALVQFYEKKYTST</sequence>
<dbReference type="SUPFAM" id="SSF54160">
    <property type="entry name" value="Chromo domain-like"/>
    <property type="match status" value="2"/>
</dbReference>
<dbReference type="AlphaFoldDB" id="A0A915DU30"/>
<name>A0A915DU30_9BILA</name>
<keyword evidence="2" id="KW-0539">Nucleus</keyword>
<evidence type="ECO:0000313" key="4">
    <source>
        <dbReference type="Proteomes" id="UP000887574"/>
    </source>
</evidence>
<keyword evidence="4" id="KW-1185">Reference proteome</keyword>
<dbReference type="PROSITE" id="PS00598">
    <property type="entry name" value="CHROMO_1"/>
    <property type="match status" value="1"/>
</dbReference>
<dbReference type="InterPro" id="IPR016197">
    <property type="entry name" value="Chromo-like_dom_sf"/>
</dbReference>
<feature type="domain" description="Chromo" evidence="3">
    <location>
        <begin position="20"/>
        <end position="80"/>
    </location>
</feature>
<dbReference type="SMART" id="SM00298">
    <property type="entry name" value="CHROMO"/>
    <property type="match status" value="1"/>
</dbReference>
<dbReference type="InterPro" id="IPR051219">
    <property type="entry name" value="Heterochromatin_chromo-domain"/>
</dbReference>